<dbReference type="CDD" id="cd07976">
    <property type="entry name" value="TFIIA_alpha_beta_like"/>
    <property type="match status" value="1"/>
</dbReference>
<dbReference type="InterPro" id="IPR004855">
    <property type="entry name" value="TFIIA_asu/bsu"/>
</dbReference>
<dbReference type="Gene3D" id="2.30.18.10">
    <property type="entry name" value="Transcription factor IIA (TFIIA), beta-barrel domain"/>
    <property type="match status" value="1"/>
</dbReference>
<comment type="similarity">
    <text evidence="2">Belongs to the TFIIA subunit 1 family.</text>
</comment>
<accession>A0A1D2VQY3</accession>
<dbReference type="Proteomes" id="UP000095038">
    <property type="component" value="Unassembled WGS sequence"/>
</dbReference>
<dbReference type="PANTHER" id="PTHR12694">
    <property type="entry name" value="TRANSCRIPTION INITIATION FACTOR IIA SUBUNIT 1"/>
    <property type="match status" value="1"/>
</dbReference>
<evidence type="ECO:0000256" key="2">
    <source>
        <dbReference type="ARBA" id="ARBA00010059"/>
    </source>
</evidence>
<organism evidence="7 8">
    <name type="scientific">Ascoidea rubescens DSM 1968</name>
    <dbReference type="NCBI Taxonomy" id="1344418"/>
    <lineage>
        <taxon>Eukaryota</taxon>
        <taxon>Fungi</taxon>
        <taxon>Dikarya</taxon>
        <taxon>Ascomycota</taxon>
        <taxon>Saccharomycotina</taxon>
        <taxon>Saccharomycetes</taxon>
        <taxon>Ascoideaceae</taxon>
        <taxon>Ascoidea</taxon>
    </lineage>
</organism>
<dbReference type="OrthoDB" id="6275927at2759"/>
<comment type="subcellular location">
    <subcellularLocation>
        <location evidence="1">Nucleus</location>
    </subcellularLocation>
</comment>
<evidence type="ECO:0000256" key="3">
    <source>
        <dbReference type="ARBA" id="ARBA00023163"/>
    </source>
</evidence>
<dbReference type="FunFam" id="1.10.287.100:FF:000001">
    <property type="entry name" value="Transcription initiation factor IIA subunit"/>
    <property type="match status" value="1"/>
</dbReference>
<evidence type="ECO:0000313" key="7">
    <source>
        <dbReference type="EMBL" id="ODV64014.1"/>
    </source>
</evidence>
<gene>
    <name evidence="7" type="ORF">ASCRUDRAFT_53351</name>
</gene>
<sequence>MLSRYYISANDVEHRNSKYGVVFQAVELQSQGLVFCACVREKPNINKPYQASLYETVIDEVIANSRDAFENSGIDEATLQDLRKIWRDKLSASNVAKFSWSTIDKINYDDDYYNFELELDLGDSTIDGSSNNNINKNKNKNKQKNKNKNKKTNNLIRQVDGPLDDDDIDELSDSDDPLNSSDDDEGNRSEEDSDDETDQNNILCLYDKVQRVRNKWKCTLKDGIASIDGKDYAFMKCTGEADW</sequence>
<dbReference type="SUPFAM" id="SSF50784">
    <property type="entry name" value="Transcription factor IIA (TFIIA), beta-barrel domain"/>
    <property type="match status" value="1"/>
</dbReference>
<dbReference type="GeneID" id="30964757"/>
<dbReference type="STRING" id="1344418.A0A1D2VQY3"/>
<dbReference type="EMBL" id="KV454475">
    <property type="protein sequence ID" value="ODV64014.1"/>
    <property type="molecule type" value="Genomic_DNA"/>
</dbReference>
<dbReference type="InterPro" id="IPR009088">
    <property type="entry name" value="TFIIA_b-brl"/>
</dbReference>
<protein>
    <recommendedName>
        <fullName evidence="5">Transcription initiation factor IIA large subunit</fullName>
    </recommendedName>
</protein>
<proteinExistence type="inferred from homology"/>
<dbReference type="FunCoup" id="A0A1D2VQY3">
    <property type="interactions" value="473"/>
</dbReference>
<dbReference type="GO" id="GO:0005672">
    <property type="term" value="C:transcription factor TFIIA complex"/>
    <property type="evidence" value="ECO:0007669"/>
    <property type="project" value="InterPro"/>
</dbReference>
<dbReference type="AlphaFoldDB" id="A0A1D2VQY3"/>
<dbReference type="PANTHER" id="PTHR12694:SF8">
    <property type="entry name" value="TRANSCRIPTION INITIATION FACTOR IIA SUBUNIT 1"/>
    <property type="match status" value="1"/>
</dbReference>
<dbReference type="SUPFAM" id="SSF47396">
    <property type="entry name" value="Transcription factor IIA (TFIIA), alpha-helical domain"/>
    <property type="match status" value="1"/>
</dbReference>
<feature type="compositionally biased region" description="Basic residues" evidence="6">
    <location>
        <begin position="137"/>
        <end position="151"/>
    </location>
</feature>
<dbReference type="SMART" id="SM01371">
    <property type="entry name" value="TFIIA"/>
    <property type="match status" value="1"/>
</dbReference>
<keyword evidence="4" id="KW-0539">Nucleus</keyword>
<dbReference type="InParanoid" id="A0A1D2VQY3"/>
<reference evidence="8" key="1">
    <citation type="submission" date="2016-05" db="EMBL/GenBank/DDBJ databases">
        <title>Comparative genomics of biotechnologically important yeasts.</title>
        <authorList>
            <consortium name="DOE Joint Genome Institute"/>
            <person name="Riley R."/>
            <person name="Haridas S."/>
            <person name="Wolfe K.H."/>
            <person name="Lopes M.R."/>
            <person name="Hittinger C.T."/>
            <person name="Goker M."/>
            <person name="Salamov A."/>
            <person name="Wisecaver J."/>
            <person name="Long T.M."/>
            <person name="Aerts A.L."/>
            <person name="Barry K."/>
            <person name="Choi C."/>
            <person name="Clum A."/>
            <person name="Coughlan A.Y."/>
            <person name="Deshpande S."/>
            <person name="Douglass A.P."/>
            <person name="Hanson S.J."/>
            <person name="Klenk H.-P."/>
            <person name="Labutti K."/>
            <person name="Lapidus A."/>
            <person name="Lindquist E."/>
            <person name="Lipzen A."/>
            <person name="Meier-Kolthoff J.P."/>
            <person name="Ohm R.A."/>
            <person name="Otillar R.P."/>
            <person name="Pangilinan J."/>
            <person name="Peng Y."/>
            <person name="Rokas A."/>
            <person name="Rosa C.A."/>
            <person name="Scheuner C."/>
            <person name="Sibirny A.A."/>
            <person name="Slot J.C."/>
            <person name="Stielow J.B."/>
            <person name="Sun H."/>
            <person name="Kurtzman C.P."/>
            <person name="Blackwell M."/>
            <person name="Grigoriev I.V."/>
            <person name="Jeffries T.W."/>
        </authorList>
    </citation>
    <scope>NUCLEOTIDE SEQUENCE [LARGE SCALE GENOMIC DNA]</scope>
    <source>
        <strain evidence="8">DSM 1968</strain>
    </source>
</reference>
<evidence type="ECO:0000256" key="5">
    <source>
        <dbReference type="ARBA" id="ARBA00074154"/>
    </source>
</evidence>
<dbReference type="Gene3D" id="1.10.287.100">
    <property type="match status" value="1"/>
</dbReference>
<evidence type="ECO:0000313" key="8">
    <source>
        <dbReference type="Proteomes" id="UP000095038"/>
    </source>
</evidence>
<keyword evidence="8" id="KW-1185">Reference proteome</keyword>
<evidence type="ECO:0000256" key="1">
    <source>
        <dbReference type="ARBA" id="ARBA00004123"/>
    </source>
</evidence>
<keyword evidence="3" id="KW-0804">Transcription</keyword>
<feature type="compositionally biased region" description="Acidic residues" evidence="6">
    <location>
        <begin position="162"/>
        <end position="198"/>
    </location>
</feature>
<dbReference type="Pfam" id="PF03153">
    <property type="entry name" value="TFIIA"/>
    <property type="match status" value="2"/>
</dbReference>
<evidence type="ECO:0000256" key="6">
    <source>
        <dbReference type="SAM" id="MobiDB-lite"/>
    </source>
</evidence>
<feature type="region of interest" description="Disordered" evidence="6">
    <location>
        <begin position="126"/>
        <end position="199"/>
    </location>
</feature>
<dbReference type="RefSeq" id="XP_020050321.1">
    <property type="nucleotide sequence ID" value="XM_020191121.1"/>
</dbReference>
<name>A0A1D2VQY3_9ASCO</name>
<evidence type="ECO:0000256" key="4">
    <source>
        <dbReference type="ARBA" id="ARBA00023242"/>
    </source>
</evidence>
<dbReference type="GO" id="GO:0006367">
    <property type="term" value="P:transcription initiation at RNA polymerase II promoter"/>
    <property type="evidence" value="ECO:0007669"/>
    <property type="project" value="InterPro"/>
</dbReference>